<gene>
    <name evidence="2" type="ORF">S01H4_46431</name>
</gene>
<keyword evidence="1" id="KW-0812">Transmembrane</keyword>
<accession>X1D4F8</accession>
<comment type="caution">
    <text evidence="2">The sequence shown here is derived from an EMBL/GenBank/DDBJ whole genome shotgun (WGS) entry which is preliminary data.</text>
</comment>
<proteinExistence type="predicted"/>
<name>X1D4F8_9ZZZZ</name>
<dbReference type="EMBL" id="BART01025943">
    <property type="protein sequence ID" value="GAG91371.1"/>
    <property type="molecule type" value="Genomic_DNA"/>
</dbReference>
<protein>
    <submittedName>
        <fullName evidence="2">Uncharacterized protein</fullName>
    </submittedName>
</protein>
<evidence type="ECO:0000313" key="2">
    <source>
        <dbReference type="EMBL" id="GAG91371.1"/>
    </source>
</evidence>
<feature type="transmembrane region" description="Helical" evidence="1">
    <location>
        <begin position="105"/>
        <end position="123"/>
    </location>
</feature>
<feature type="non-terminal residue" evidence="2">
    <location>
        <position position="176"/>
    </location>
</feature>
<keyword evidence="1" id="KW-1133">Transmembrane helix</keyword>
<sequence>MINEYNIPILAYFKTIFKRIHEGKSPEKELIELKTPSIDFDNYIKTLLINKFDSYDFDNFTEISLESQFKIYLRQMQSKISILFFIGLFFPIGLCFLILFQLIDVLFLIFFIPFFLISLNLLFRKFIRNQSYLIGIINDFSGIERKKFKEFILLLRSFASNLKSNVSPEIAFLKSY</sequence>
<keyword evidence="1" id="KW-0472">Membrane</keyword>
<organism evidence="2">
    <name type="scientific">marine sediment metagenome</name>
    <dbReference type="NCBI Taxonomy" id="412755"/>
    <lineage>
        <taxon>unclassified sequences</taxon>
        <taxon>metagenomes</taxon>
        <taxon>ecological metagenomes</taxon>
    </lineage>
</organism>
<dbReference type="AlphaFoldDB" id="X1D4F8"/>
<feature type="transmembrane region" description="Helical" evidence="1">
    <location>
        <begin position="80"/>
        <end position="99"/>
    </location>
</feature>
<evidence type="ECO:0000256" key="1">
    <source>
        <dbReference type="SAM" id="Phobius"/>
    </source>
</evidence>
<reference evidence="2" key="1">
    <citation type="journal article" date="2014" name="Front. Microbiol.">
        <title>High frequency of phylogenetically diverse reductive dehalogenase-homologous genes in deep subseafloor sedimentary metagenomes.</title>
        <authorList>
            <person name="Kawai M."/>
            <person name="Futagami T."/>
            <person name="Toyoda A."/>
            <person name="Takaki Y."/>
            <person name="Nishi S."/>
            <person name="Hori S."/>
            <person name="Arai W."/>
            <person name="Tsubouchi T."/>
            <person name="Morono Y."/>
            <person name="Uchiyama I."/>
            <person name="Ito T."/>
            <person name="Fujiyama A."/>
            <person name="Inagaki F."/>
            <person name="Takami H."/>
        </authorList>
    </citation>
    <scope>NUCLEOTIDE SEQUENCE</scope>
    <source>
        <strain evidence="2">Expedition CK06-06</strain>
    </source>
</reference>